<dbReference type="InterPro" id="IPR019847">
    <property type="entry name" value="Gliding_motility_assoc_GldN"/>
</dbReference>
<organism evidence="2">
    <name type="scientific">uncultured Aureispira sp</name>
    <dbReference type="NCBI Taxonomy" id="1331704"/>
    <lineage>
        <taxon>Bacteria</taxon>
        <taxon>Pseudomonadati</taxon>
        <taxon>Bacteroidota</taxon>
        <taxon>Saprospiria</taxon>
        <taxon>Saprospirales</taxon>
        <taxon>Saprospiraceae</taxon>
        <taxon>Aureispira</taxon>
        <taxon>environmental samples</taxon>
    </lineage>
</organism>
<name>A0A6S6TBZ5_9BACT</name>
<sequence>MNAITKVIGTIATSLLVCMNTLNAQNTYMTESGLSIASNSKEVKACKTPRDGFYDRYLHKEKMPLPYDYVHEKDVFWEKRVWREVDTREKMNHVFVSPHGPLITTIMDAAKEGDITLYSTWDDQFKQALTQDEIQGLMSSRDTVTIFDPTSLNDTAIVVYNEMNWEDIQKYRIKEVWFFDEETSSLGVRILGIAPIINRYSDNGDLMNSGPMFWAYYPELRKTFAQTEAFNPMNDGARLSWDDIFEARLFSSYVIKENNIHDRRIKDYTTNGVNALLESERIQSEIFNFEHDLWSY</sequence>
<reference evidence="2" key="1">
    <citation type="submission" date="2020-01" db="EMBL/GenBank/DDBJ databases">
        <authorList>
            <person name="Meier V. D."/>
            <person name="Meier V D."/>
        </authorList>
    </citation>
    <scope>NUCLEOTIDE SEQUENCE</scope>
    <source>
        <strain evidence="2">HLG_WM_MAG_10</strain>
    </source>
</reference>
<keyword evidence="1" id="KW-0732">Signal</keyword>
<dbReference type="NCBIfam" id="TIGR03523">
    <property type="entry name" value="GldN"/>
    <property type="match status" value="1"/>
</dbReference>
<feature type="signal peptide" evidence="1">
    <location>
        <begin position="1"/>
        <end position="24"/>
    </location>
</feature>
<dbReference type="AlphaFoldDB" id="A0A6S6TBZ5"/>
<dbReference type="EMBL" id="CACVAQ010000187">
    <property type="protein sequence ID" value="CAA6812436.1"/>
    <property type="molecule type" value="Genomic_DNA"/>
</dbReference>
<dbReference type="Pfam" id="PF19841">
    <property type="entry name" value="GldN"/>
    <property type="match status" value="1"/>
</dbReference>
<proteinExistence type="predicted"/>
<protein>
    <submittedName>
        <fullName evidence="2">Gliding motility protein GldN</fullName>
    </submittedName>
</protein>
<evidence type="ECO:0000313" key="2">
    <source>
        <dbReference type="EMBL" id="CAA6812436.1"/>
    </source>
</evidence>
<gene>
    <name evidence="2" type="ORF">HELGO_WM15162</name>
</gene>
<evidence type="ECO:0000256" key="1">
    <source>
        <dbReference type="SAM" id="SignalP"/>
    </source>
</evidence>
<accession>A0A6S6TBZ5</accession>
<feature type="chain" id="PRO_5028059253" evidence="1">
    <location>
        <begin position="25"/>
        <end position="296"/>
    </location>
</feature>